<organism evidence="1">
    <name type="scientific">uncultured Caudovirales phage</name>
    <dbReference type="NCBI Taxonomy" id="2100421"/>
    <lineage>
        <taxon>Viruses</taxon>
        <taxon>Duplodnaviria</taxon>
        <taxon>Heunggongvirae</taxon>
        <taxon>Uroviricota</taxon>
        <taxon>Caudoviricetes</taxon>
        <taxon>Peduoviridae</taxon>
        <taxon>Maltschvirus</taxon>
        <taxon>Maltschvirus maltsch</taxon>
    </lineage>
</organism>
<accession>A0A6J5SS36</accession>
<sequence>MAGLPHFKNSTAGPAKYEPLYLNQFEVIITPPPLVSGKIGFGNNLMLEHVLKVSTLPEFSGSGSAVVTQNYKFSQRTYAPAKPAQTYHQFTIEFEVNLNNNNDMYIYNALRSWGDLIYDPLTGRQGLKADYADASIQVTMFNRAGVIYRDFVFGPVFLGPAKMTETVLDYTQDNSIYKLTAQFTADTYKETRIGQ</sequence>
<protein>
    <submittedName>
        <fullName evidence="1">Uncharacterized protein</fullName>
    </submittedName>
</protein>
<name>A0A6J5SS36_9CAUD</name>
<reference evidence="1" key="1">
    <citation type="submission" date="2020-05" db="EMBL/GenBank/DDBJ databases">
        <authorList>
            <person name="Chiriac C."/>
            <person name="Salcher M."/>
            <person name="Ghai R."/>
            <person name="Kavagutti S V."/>
        </authorList>
    </citation>
    <scope>NUCLEOTIDE SEQUENCE</scope>
</reference>
<dbReference type="EMBL" id="LR797474">
    <property type="protein sequence ID" value="CAB4218318.1"/>
    <property type="molecule type" value="Genomic_DNA"/>
</dbReference>
<proteinExistence type="predicted"/>
<evidence type="ECO:0000313" key="1">
    <source>
        <dbReference type="EMBL" id="CAB4218318.1"/>
    </source>
</evidence>
<gene>
    <name evidence="1" type="ORF">UFOVP1604_16</name>
</gene>